<gene>
    <name evidence="1" type="ORF">Tdes44962_MAKER06234</name>
</gene>
<keyword evidence="2" id="KW-1185">Reference proteome</keyword>
<organism evidence="1 2">
    <name type="scientific">Teratosphaeria destructans</name>
    <dbReference type="NCBI Taxonomy" id="418781"/>
    <lineage>
        <taxon>Eukaryota</taxon>
        <taxon>Fungi</taxon>
        <taxon>Dikarya</taxon>
        <taxon>Ascomycota</taxon>
        <taxon>Pezizomycotina</taxon>
        <taxon>Dothideomycetes</taxon>
        <taxon>Dothideomycetidae</taxon>
        <taxon>Mycosphaerellales</taxon>
        <taxon>Teratosphaeriaceae</taxon>
        <taxon>Teratosphaeria</taxon>
    </lineage>
</organism>
<evidence type="ECO:0000313" key="1">
    <source>
        <dbReference type="EMBL" id="KAH9809206.1"/>
    </source>
</evidence>
<name>A0A9W7SHX9_9PEZI</name>
<protein>
    <submittedName>
        <fullName evidence="1">Uncharacterized protein</fullName>
    </submittedName>
</protein>
<reference evidence="1 2" key="1">
    <citation type="journal article" date="2018" name="IMA Fungus">
        <title>IMA Genome-F 10: Nine draft genome sequences of Claviceps purpurea s.lat., including C. arundinis, C. humidiphila, and C. cf. spartinae, pseudomolecules for the pitch canker pathogen Fusarium circinatum, draft genome of Davidsoniella eucalypti, Grosmannia galeiformis, Quambalaria eucalypti, and Teratosphaeria destructans.</title>
        <authorList>
            <person name="Wingfield B.D."/>
            <person name="Liu M."/>
            <person name="Nguyen H.D."/>
            <person name="Lane F.A."/>
            <person name="Morgan S.W."/>
            <person name="De Vos L."/>
            <person name="Wilken P.M."/>
            <person name="Duong T.A."/>
            <person name="Aylward J."/>
            <person name="Coetzee M.P."/>
            <person name="Dadej K."/>
            <person name="De Beer Z.W."/>
            <person name="Findlay W."/>
            <person name="Havenga M."/>
            <person name="Kolarik M."/>
            <person name="Menzies J.G."/>
            <person name="Naidoo K."/>
            <person name="Pochopski O."/>
            <person name="Shoukouhi P."/>
            <person name="Santana Q.C."/>
            <person name="Seifert K.A."/>
            <person name="Soal N."/>
            <person name="Steenkamp E.T."/>
            <person name="Tatham C.T."/>
            <person name="van der Nest M.A."/>
            <person name="Wingfield M.J."/>
        </authorList>
    </citation>
    <scope>NUCLEOTIDE SEQUENCE [LARGE SCALE GENOMIC DNA]</scope>
    <source>
        <strain evidence="1">CMW44962</strain>
    </source>
</reference>
<accession>A0A9W7SHX9</accession>
<sequence>MSHFRPIAGRTTTWTFLSGVSKLPLAPQKPAADKHSLLSRSGFRFSARSNLAHRAAFKRVSDQAGKAFPMEDMQALEPADMVGLADAVEANDAEAID</sequence>
<comment type="caution">
    <text evidence="1">The sequence shown here is derived from an EMBL/GenBank/DDBJ whole genome shotgun (WGS) entry which is preliminary data.</text>
</comment>
<dbReference type="AlphaFoldDB" id="A0A9W7SHX9"/>
<evidence type="ECO:0000313" key="2">
    <source>
        <dbReference type="Proteomes" id="UP001138500"/>
    </source>
</evidence>
<dbReference type="Proteomes" id="UP001138500">
    <property type="component" value="Unassembled WGS sequence"/>
</dbReference>
<reference evidence="1 2" key="2">
    <citation type="journal article" date="2021" name="Curr. Genet.">
        <title>Genetic response to nitrogen starvation in the aggressive Eucalyptus foliar pathogen Teratosphaeria destructans.</title>
        <authorList>
            <person name="Havenga M."/>
            <person name="Wingfield B.D."/>
            <person name="Wingfield M.J."/>
            <person name="Dreyer L.L."/>
            <person name="Roets F."/>
            <person name="Aylward J."/>
        </authorList>
    </citation>
    <scope>NUCLEOTIDE SEQUENCE [LARGE SCALE GENOMIC DNA]</scope>
    <source>
        <strain evidence="1">CMW44962</strain>
    </source>
</reference>
<proteinExistence type="predicted"/>
<dbReference type="EMBL" id="RIBY02002578">
    <property type="protein sequence ID" value="KAH9809206.1"/>
    <property type="molecule type" value="Genomic_DNA"/>
</dbReference>